<reference evidence="1 2" key="1">
    <citation type="submission" date="2023-04" db="EMBL/GenBank/DDBJ databases">
        <title>Draft genome sequence of acteroides sedimenti strain YN3PY1.</title>
        <authorList>
            <person name="Yoshida N."/>
        </authorList>
    </citation>
    <scope>NUCLEOTIDE SEQUENCE [LARGE SCALE GENOMIC DNA]</scope>
    <source>
        <strain evidence="1 2">YN3PY1</strain>
    </source>
</reference>
<protein>
    <submittedName>
        <fullName evidence="1">Uncharacterized protein</fullName>
    </submittedName>
</protein>
<organism evidence="1 2">
    <name type="scientific">Bacteroides sedimenti</name>
    <dbReference type="NCBI Taxonomy" id="2136147"/>
    <lineage>
        <taxon>Bacteria</taxon>
        <taxon>Pseudomonadati</taxon>
        <taxon>Bacteroidota</taxon>
        <taxon>Bacteroidia</taxon>
        <taxon>Bacteroidales</taxon>
        <taxon>Bacteroidaceae</taxon>
        <taxon>Bacteroides</taxon>
    </lineage>
</organism>
<keyword evidence="2" id="KW-1185">Reference proteome</keyword>
<evidence type="ECO:0000313" key="2">
    <source>
        <dbReference type="Proteomes" id="UP001496674"/>
    </source>
</evidence>
<sequence length="235" mass="27337">MKTKNMKYKIYILLTVTFILFFCSVNGKETNINTKTKVTKTILLDFGFKVALGQEEDFETFKTYSFFKLTKSGKVVYVDTLLEYEFGDKLYPIVLQTGKNKFELLFEINDRPNKNYLKRIIIKNDKVIMTDSLPTFISKATDLDNDGIKEYAGFWCYDQVWGESELKTSYNPILYYKIKSTGFHLDSLLTKVRNTEIYGGFHGFEFNEQLEMPATVLDKFEKEFNRITAAGVKAK</sequence>
<proteinExistence type="predicted"/>
<accession>A0ABN6Z9J3</accession>
<evidence type="ECO:0000313" key="1">
    <source>
        <dbReference type="EMBL" id="BEG99011.1"/>
    </source>
</evidence>
<dbReference type="EMBL" id="AP028055">
    <property type="protein sequence ID" value="BEG99011.1"/>
    <property type="molecule type" value="Genomic_DNA"/>
</dbReference>
<dbReference type="RefSeq" id="WP_353334216.1">
    <property type="nucleotide sequence ID" value="NZ_AP028055.1"/>
</dbReference>
<name>A0ABN6Z9J3_9BACE</name>
<dbReference type="Proteomes" id="UP001496674">
    <property type="component" value="Chromosome"/>
</dbReference>
<gene>
    <name evidence="1" type="ORF">BSYN_12760</name>
</gene>